<comment type="caution">
    <text evidence="8">The sequence shown here is derived from an EMBL/GenBank/DDBJ whole genome shotgun (WGS) entry which is preliminary data.</text>
</comment>
<evidence type="ECO:0000256" key="4">
    <source>
        <dbReference type="ARBA" id="ARBA00023212"/>
    </source>
</evidence>
<dbReference type="GO" id="GO:0005524">
    <property type="term" value="F:ATP binding"/>
    <property type="evidence" value="ECO:0007669"/>
    <property type="project" value="UniProtKB-UniRule"/>
</dbReference>
<dbReference type="SUPFAM" id="SSF52540">
    <property type="entry name" value="P-loop containing nucleoside triphosphate hydrolases"/>
    <property type="match status" value="1"/>
</dbReference>
<evidence type="ECO:0000259" key="7">
    <source>
        <dbReference type="PROSITE" id="PS50067"/>
    </source>
</evidence>
<dbReference type="Proteomes" id="UP000663836">
    <property type="component" value="Unassembled WGS sequence"/>
</dbReference>
<keyword evidence="5" id="KW-0505">Motor protein</keyword>
<feature type="compositionally biased region" description="Acidic residues" evidence="6">
    <location>
        <begin position="1148"/>
        <end position="1163"/>
    </location>
</feature>
<evidence type="ECO:0000256" key="3">
    <source>
        <dbReference type="ARBA" id="ARBA00022840"/>
    </source>
</evidence>
<evidence type="ECO:0000256" key="2">
    <source>
        <dbReference type="ARBA" id="ARBA00022741"/>
    </source>
</evidence>
<keyword evidence="4" id="KW-0206">Cytoskeleton</keyword>
<keyword evidence="2 5" id="KW-0547">Nucleotide-binding</keyword>
<evidence type="ECO:0000313" key="9">
    <source>
        <dbReference type="Proteomes" id="UP000663836"/>
    </source>
</evidence>
<evidence type="ECO:0000256" key="6">
    <source>
        <dbReference type="SAM" id="MobiDB-lite"/>
    </source>
</evidence>
<dbReference type="InterPro" id="IPR027417">
    <property type="entry name" value="P-loop_NTPase"/>
</dbReference>
<dbReference type="InterPro" id="IPR036961">
    <property type="entry name" value="Kinesin_motor_dom_sf"/>
</dbReference>
<feature type="compositionally biased region" description="Polar residues" evidence="6">
    <location>
        <begin position="852"/>
        <end position="866"/>
    </location>
</feature>
<evidence type="ECO:0000313" key="8">
    <source>
        <dbReference type="EMBL" id="CAF3599078.1"/>
    </source>
</evidence>
<reference evidence="8" key="1">
    <citation type="submission" date="2021-02" db="EMBL/GenBank/DDBJ databases">
        <authorList>
            <person name="Nowell W R."/>
        </authorList>
    </citation>
    <scope>NUCLEOTIDE SEQUENCE</scope>
</reference>
<comment type="similarity">
    <text evidence="5">Belongs to the TRAFAC class myosin-kinesin ATPase superfamily. Kinesin family.</text>
</comment>
<dbReference type="GO" id="GO:0008017">
    <property type="term" value="F:microtubule binding"/>
    <property type="evidence" value="ECO:0007669"/>
    <property type="project" value="InterPro"/>
</dbReference>
<feature type="compositionally biased region" description="Basic and acidic residues" evidence="6">
    <location>
        <begin position="832"/>
        <end position="848"/>
    </location>
</feature>
<dbReference type="PANTHER" id="PTHR47971:SF20">
    <property type="entry name" value="KINESIN-LIKE PROTEIN KIF24"/>
    <property type="match status" value="1"/>
</dbReference>
<evidence type="ECO:0000256" key="5">
    <source>
        <dbReference type="PROSITE-ProRule" id="PRU00283"/>
    </source>
</evidence>
<gene>
    <name evidence="8" type="ORF">JBS370_LOCUS3691</name>
</gene>
<protein>
    <recommendedName>
        <fullName evidence="7">Kinesin motor domain-containing protein</fullName>
    </recommendedName>
</protein>
<evidence type="ECO:0000256" key="1">
    <source>
        <dbReference type="ARBA" id="ARBA00004245"/>
    </source>
</evidence>
<dbReference type="GO" id="GO:0005874">
    <property type="term" value="C:microtubule"/>
    <property type="evidence" value="ECO:0007669"/>
    <property type="project" value="TreeGrafter"/>
</dbReference>
<organism evidence="8 9">
    <name type="scientific">Rotaria sordida</name>
    <dbReference type="NCBI Taxonomy" id="392033"/>
    <lineage>
        <taxon>Eukaryota</taxon>
        <taxon>Metazoa</taxon>
        <taxon>Spiralia</taxon>
        <taxon>Gnathifera</taxon>
        <taxon>Rotifera</taxon>
        <taxon>Eurotatoria</taxon>
        <taxon>Bdelloidea</taxon>
        <taxon>Philodinida</taxon>
        <taxon>Philodinidae</taxon>
        <taxon>Rotaria</taxon>
    </lineage>
</organism>
<dbReference type="EMBL" id="CAJOBD010000161">
    <property type="protein sequence ID" value="CAF3599078.1"/>
    <property type="molecule type" value="Genomic_DNA"/>
</dbReference>
<keyword evidence="3 5" id="KW-0067">ATP-binding</keyword>
<feature type="compositionally biased region" description="Low complexity" evidence="6">
    <location>
        <begin position="116"/>
        <end position="128"/>
    </location>
</feature>
<feature type="binding site" evidence="5">
    <location>
        <begin position="323"/>
        <end position="330"/>
    </location>
    <ligand>
        <name>ATP</name>
        <dbReference type="ChEBI" id="CHEBI:30616"/>
    </ligand>
</feature>
<keyword evidence="4" id="KW-0963">Cytoplasm</keyword>
<dbReference type="InterPro" id="IPR001752">
    <property type="entry name" value="Kinesin_motor_dom"/>
</dbReference>
<feature type="compositionally biased region" description="Low complexity" evidence="6">
    <location>
        <begin position="867"/>
        <end position="881"/>
    </location>
</feature>
<dbReference type="GO" id="GO:0003777">
    <property type="term" value="F:microtubule motor activity"/>
    <property type="evidence" value="ECO:0007669"/>
    <property type="project" value="InterPro"/>
</dbReference>
<feature type="region of interest" description="Disordered" evidence="6">
    <location>
        <begin position="116"/>
        <end position="136"/>
    </location>
</feature>
<proteinExistence type="inferred from homology"/>
<dbReference type="SMART" id="SM00129">
    <property type="entry name" value="KISc"/>
    <property type="match status" value="1"/>
</dbReference>
<dbReference type="PROSITE" id="PS50067">
    <property type="entry name" value="KINESIN_MOTOR_2"/>
    <property type="match status" value="1"/>
</dbReference>
<dbReference type="GO" id="GO:0007019">
    <property type="term" value="P:microtubule depolymerization"/>
    <property type="evidence" value="ECO:0007669"/>
    <property type="project" value="TreeGrafter"/>
</dbReference>
<feature type="compositionally biased region" description="Low complexity" evidence="6">
    <location>
        <begin position="913"/>
        <end position="926"/>
    </location>
</feature>
<feature type="domain" description="Kinesin motor" evidence="7">
    <location>
        <begin position="236"/>
        <end position="553"/>
    </location>
</feature>
<feature type="region of interest" description="Disordered" evidence="6">
    <location>
        <begin position="1142"/>
        <end position="1163"/>
    </location>
</feature>
<feature type="compositionally biased region" description="Low complexity" evidence="6">
    <location>
        <begin position="890"/>
        <end position="900"/>
    </location>
</feature>
<dbReference type="PRINTS" id="PR00380">
    <property type="entry name" value="KINESINHEAVY"/>
</dbReference>
<name>A0A818N3H2_9BILA</name>
<dbReference type="Gene3D" id="3.40.850.10">
    <property type="entry name" value="Kinesin motor domain"/>
    <property type="match status" value="1"/>
</dbReference>
<dbReference type="GO" id="GO:0007018">
    <property type="term" value="P:microtubule-based movement"/>
    <property type="evidence" value="ECO:0007669"/>
    <property type="project" value="InterPro"/>
</dbReference>
<dbReference type="Pfam" id="PF00225">
    <property type="entry name" value="Kinesin"/>
    <property type="match status" value="1"/>
</dbReference>
<feature type="compositionally biased region" description="Basic residues" evidence="6">
    <location>
        <begin position="902"/>
        <end position="912"/>
    </location>
</feature>
<accession>A0A818N3H2</accession>
<feature type="region of interest" description="Disordered" evidence="6">
    <location>
        <begin position="827"/>
        <end position="940"/>
    </location>
</feature>
<comment type="subcellular location">
    <subcellularLocation>
        <location evidence="1">Cytoplasm</location>
        <location evidence="1">Cytoskeleton</location>
    </subcellularLocation>
</comment>
<sequence>MTKCLLKALKAVDLQNHIELFRRLGYDSAGALAHFHNEHFKQLNLSKQELHRFHALLDVLKEATREGKICPHYSKTHKQSTIKTNPIRAKSTESIQHRNFQSNKTNNLHSIKQLNKNLKSKRSSSSTKITERLSSTSLGNKNHLDEFILQRPSSSHIQQQKFNDQNLSGPKSFLNRAPIQHVKIKSYNYGIPTNKRQQNTSHHVHYQHEKNLNQTSIFVPSSHSTTDIISYAKPAEIYVFARKRPLLSNEINFHDIISVPDNKRIIITENKANLDCTPLLKKSEFQFDQVFGSDTSNKQVFECTVLPFISTNHRQNLTYICFGQTGSGKSHTIFGSKNTDGLLIYCAQLLLQEINLKNKLICSFYEIYNNQLYDLCHTGKRLFAREDGEHSVNIVGITEIVLKNLDTLRSMINDGLTRRHHGKSAFNTNSSRSHAIFQLILKNNYNQAENFKLVFIDLAGSERAIDAQNNQRQTRREGAQINSSLLALKECIRSMDMTHFHAPFRQSKLTHILRDSLVGTKTRTCLMANVSPSDDCCQCSLNTLQYASRIRDISIRHRHRSMPITNIQRNYFHNDQEEYSEKFIGREESQRIFEPATASTPVHRLISSVDHQTYMTTNQTDFDTRKMIGTTKSPNIDWQIVDDDMPISGNDDNLRIKSVLSSTREFLVNTNTNNQNQSSSFYLTRYEQQRKKIHNQDGSPSSYFPLPQTDIKKSLPIQINENKTIQQWKTVPAPSNLPLRRVSDSSIEPPTSTRIIPIAPIQMSDDNQYSSTTCTESLGTKITKFATATHPYKKSTKQNDFIENLNFNKQSDTYTTTTITTDTDQGLYSDRQATHRDQTGFFSNRDDPLYSSKYSTGQNDLKSNNLTTITQRTSPTTTPKNTYHKSDVISPSSKKSFSSPNKTHHRHRHRKSSSSSSSSTTSLTRTNNEKPRYSPSKRHHRIVPYHIHHSSDSDDIQHNRKTYTTRNEACQTINNIHIMKNEQEQTDDQLLLEQFSDQTSKNFMQTPLDQIKHIYDEKLSTSTSISKSLLPMTILFDKYPNRNGIIPLNNHSINFRRRRTDLTPVIKSYQPYDDNIFLPSPKNVGIRVTDQLNTLRTLLEKRLMEQDDMNYQTKDSSILQTSPKTFTKEFLQSYQQSTYKNNSNELISDLDDDDDDDDVDDYDYDKNQQIKRNFNYYDQNKNKYQSDVLSTSTTSLNQHQYLLDNRQQHDSLLLDDINQSKINLNTTVSSSTTLTPNFSTKIDTRASQVLSNSGNDINTDSSTNKSHHVSIINSDVIEDTHNLTGDITRTSKVNSILQNRYIGSSSGGSNTISSRCRSPVFVPSLNTFNITNEFNNGHDHLIDSGKGSSLLAGTSFDVLMNSLKSMREKDLDCIIHNSDDSLIRVTD</sequence>
<dbReference type="PANTHER" id="PTHR47971">
    <property type="entry name" value="KINESIN-RELATED PROTEIN 6"/>
    <property type="match status" value="1"/>
</dbReference>
<dbReference type="InterPro" id="IPR027640">
    <property type="entry name" value="Kinesin-like_fam"/>
</dbReference>